<sequence length="108" mass="13245">MSTFEHLINLVLFKYMLFAAPAASDCTGTISSLDDVDAAERFQPWTARHVRIHHRRLYVSPKFQAFRRPHYQQGQQHRVPAEYMIRWSWSFYWLNFIGRHRFWHRHRE</sequence>
<evidence type="ECO:0000313" key="2">
    <source>
        <dbReference type="EMBL" id="OBZ76854.1"/>
    </source>
</evidence>
<proteinExistence type="predicted"/>
<name>A0A1C7MPH8_GRIFR</name>
<dbReference type="EMBL" id="LUGG01000003">
    <property type="protein sequence ID" value="OBZ76854.1"/>
    <property type="molecule type" value="Genomic_DNA"/>
</dbReference>
<comment type="caution">
    <text evidence="2">The sequence shown here is derived from an EMBL/GenBank/DDBJ whole genome shotgun (WGS) entry which is preliminary data.</text>
</comment>
<feature type="signal peptide" evidence="1">
    <location>
        <begin position="1"/>
        <end position="24"/>
    </location>
</feature>
<gene>
    <name evidence="2" type="ORF">A0H81_03388</name>
</gene>
<protein>
    <recommendedName>
        <fullName evidence="4">Secreted protein</fullName>
    </recommendedName>
</protein>
<keyword evidence="3" id="KW-1185">Reference proteome</keyword>
<evidence type="ECO:0008006" key="4">
    <source>
        <dbReference type="Google" id="ProtNLM"/>
    </source>
</evidence>
<keyword evidence="1" id="KW-0732">Signal</keyword>
<evidence type="ECO:0000256" key="1">
    <source>
        <dbReference type="SAM" id="SignalP"/>
    </source>
</evidence>
<accession>A0A1C7MPH8</accession>
<reference evidence="2 3" key="1">
    <citation type="submission" date="2016-03" db="EMBL/GenBank/DDBJ databases">
        <title>Whole genome sequencing of Grifola frondosa 9006-11.</title>
        <authorList>
            <person name="Min B."/>
            <person name="Park H."/>
            <person name="Kim J.-G."/>
            <person name="Cho H."/>
            <person name="Oh Y.-L."/>
            <person name="Kong W.-S."/>
            <person name="Choi I.-G."/>
        </authorList>
    </citation>
    <scope>NUCLEOTIDE SEQUENCE [LARGE SCALE GENOMIC DNA]</scope>
    <source>
        <strain evidence="2 3">9006-11</strain>
    </source>
</reference>
<dbReference type="AlphaFoldDB" id="A0A1C7MPH8"/>
<organism evidence="2 3">
    <name type="scientific">Grifola frondosa</name>
    <name type="common">Maitake</name>
    <name type="synonym">Polyporus frondosus</name>
    <dbReference type="NCBI Taxonomy" id="5627"/>
    <lineage>
        <taxon>Eukaryota</taxon>
        <taxon>Fungi</taxon>
        <taxon>Dikarya</taxon>
        <taxon>Basidiomycota</taxon>
        <taxon>Agaricomycotina</taxon>
        <taxon>Agaricomycetes</taxon>
        <taxon>Polyporales</taxon>
        <taxon>Grifolaceae</taxon>
        <taxon>Grifola</taxon>
    </lineage>
</organism>
<dbReference type="Proteomes" id="UP000092993">
    <property type="component" value="Unassembled WGS sequence"/>
</dbReference>
<evidence type="ECO:0000313" key="3">
    <source>
        <dbReference type="Proteomes" id="UP000092993"/>
    </source>
</evidence>
<feature type="chain" id="PRO_5008889250" description="Secreted protein" evidence="1">
    <location>
        <begin position="25"/>
        <end position="108"/>
    </location>
</feature>